<keyword evidence="11 15" id="KW-0067">ATP-binding</keyword>
<dbReference type="InterPro" id="IPR006319">
    <property type="entry name" value="PEP_synth"/>
</dbReference>
<dbReference type="SUPFAM" id="SSF52009">
    <property type="entry name" value="Phosphohistidine domain"/>
    <property type="match status" value="1"/>
</dbReference>
<protein>
    <recommendedName>
        <fullName evidence="6 15">Phosphoenolpyruvate synthase</fullName>
        <shortName evidence="15">PEP synthase</shortName>
        <ecNumber evidence="5 15">2.7.9.2</ecNumber>
    </recommendedName>
    <alternativeName>
        <fullName evidence="13 15">Pyruvate, water dikinase</fullName>
    </alternativeName>
</protein>
<dbReference type="EC" id="2.7.9.2" evidence="5 15"/>
<keyword evidence="8 15" id="KW-0479">Metal-binding</keyword>
<dbReference type="GO" id="GO:0008986">
    <property type="term" value="F:pyruvate, water dikinase activity"/>
    <property type="evidence" value="ECO:0007669"/>
    <property type="project" value="UniProtKB-EC"/>
</dbReference>
<proteinExistence type="inferred from homology"/>
<dbReference type="PATRIC" id="fig|1618378.3.peg.588"/>
<evidence type="ECO:0000256" key="12">
    <source>
        <dbReference type="ARBA" id="ARBA00022842"/>
    </source>
</evidence>
<comment type="catalytic activity">
    <reaction evidence="14 15">
        <text>pyruvate + ATP + H2O = phosphoenolpyruvate + AMP + phosphate + 2 H(+)</text>
        <dbReference type="Rhea" id="RHEA:11364"/>
        <dbReference type="ChEBI" id="CHEBI:15361"/>
        <dbReference type="ChEBI" id="CHEBI:15377"/>
        <dbReference type="ChEBI" id="CHEBI:15378"/>
        <dbReference type="ChEBI" id="CHEBI:30616"/>
        <dbReference type="ChEBI" id="CHEBI:43474"/>
        <dbReference type="ChEBI" id="CHEBI:58702"/>
        <dbReference type="ChEBI" id="CHEBI:456215"/>
        <dbReference type="EC" id="2.7.9.2"/>
    </reaction>
</comment>
<keyword evidence="10 15" id="KW-0418">Kinase</keyword>
<dbReference type="Proteomes" id="UP000033854">
    <property type="component" value="Unassembled WGS sequence"/>
</dbReference>
<accession>A0A0G0Z223</accession>
<dbReference type="PROSITE" id="PS00370">
    <property type="entry name" value="PEP_ENZYMES_PHOS_SITE"/>
    <property type="match status" value="1"/>
</dbReference>
<dbReference type="PANTHER" id="PTHR43030">
    <property type="entry name" value="PHOSPHOENOLPYRUVATE SYNTHASE"/>
    <property type="match status" value="1"/>
</dbReference>
<dbReference type="AlphaFoldDB" id="A0A0G0Z223"/>
<evidence type="ECO:0000259" key="16">
    <source>
        <dbReference type="Pfam" id="PF00391"/>
    </source>
</evidence>
<dbReference type="NCBIfam" id="TIGR01418">
    <property type="entry name" value="PEP_synth"/>
    <property type="match status" value="1"/>
</dbReference>
<dbReference type="InterPro" id="IPR000121">
    <property type="entry name" value="PEP_util_C"/>
</dbReference>
<evidence type="ECO:0000256" key="6">
    <source>
        <dbReference type="ARBA" id="ARBA00021623"/>
    </source>
</evidence>
<comment type="caution">
    <text evidence="19">The sequence shown here is derived from an EMBL/GenBank/DDBJ whole genome shotgun (WGS) entry which is preliminary data.</text>
</comment>
<keyword evidence="9 15" id="KW-0547">Nucleotide-binding</keyword>
<dbReference type="SUPFAM" id="SSF51621">
    <property type="entry name" value="Phosphoenolpyruvate/pyruvate domain"/>
    <property type="match status" value="1"/>
</dbReference>
<evidence type="ECO:0000256" key="15">
    <source>
        <dbReference type="PIRNR" id="PIRNR000854"/>
    </source>
</evidence>
<evidence type="ECO:0000256" key="2">
    <source>
        <dbReference type="ARBA" id="ARBA00002988"/>
    </source>
</evidence>
<comment type="pathway">
    <text evidence="3 15">Carbohydrate biosynthesis; gluconeogenesis.</text>
</comment>
<dbReference type="InterPro" id="IPR036637">
    <property type="entry name" value="Phosphohistidine_dom_sf"/>
</dbReference>
<name>A0A0G0Z223_9BACT</name>
<keyword evidence="19" id="KW-0670">Pyruvate</keyword>
<evidence type="ECO:0000256" key="13">
    <source>
        <dbReference type="ARBA" id="ARBA00033470"/>
    </source>
</evidence>
<evidence type="ECO:0000256" key="1">
    <source>
        <dbReference type="ARBA" id="ARBA00001946"/>
    </source>
</evidence>
<feature type="domain" description="PEP-utilising enzyme mobile" evidence="16">
    <location>
        <begin position="370"/>
        <end position="440"/>
    </location>
</feature>
<dbReference type="PIRSF" id="PIRSF000854">
    <property type="entry name" value="PEP_synthase"/>
    <property type="match status" value="1"/>
</dbReference>
<evidence type="ECO:0000259" key="18">
    <source>
        <dbReference type="Pfam" id="PF02896"/>
    </source>
</evidence>
<dbReference type="Gene3D" id="3.30.470.20">
    <property type="entry name" value="ATP-grasp fold, B domain"/>
    <property type="match status" value="1"/>
</dbReference>
<dbReference type="PRINTS" id="PR01736">
    <property type="entry name" value="PHPHTRNFRASE"/>
</dbReference>
<evidence type="ECO:0000256" key="11">
    <source>
        <dbReference type="ARBA" id="ARBA00022840"/>
    </source>
</evidence>
<dbReference type="Pfam" id="PF00391">
    <property type="entry name" value="PEP-utilizers"/>
    <property type="match status" value="1"/>
</dbReference>
<dbReference type="InterPro" id="IPR015813">
    <property type="entry name" value="Pyrv/PenolPyrv_kinase-like_dom"/>
</dbReference>
<comment type="function">
    <text evidence="2 15">Catalyzes the phosphorylation of pyruvate to phosphoenolpyruvate.</text>
</comment>
<dbReference type="GO" id="GO:0006094">
    <property type="term" value="P:gluconeogenesis"/>
    <property type="evidence" value="ECO:0007669"/>
    <property type="project" value="UniProtKB-UniPathway"/>
</dbReference>
<dbReference type="Gene3D" id="3.50.30.10">
    <property type="entry name" value="Phosphohistidine domain"/>
    <property type="match status" value="1"/>
</dbReference>
<keyword evidence="7 15" id="KW-0808">Transferase</keyword>
<dbReference type="InterPro" id="IPR040442">
    <property type="entry name" value="Pyrv_kinase-like_dom_sf"/>
</dbReference>
<dbReference type="InterPro" id="IPR002192">
    <property type="entry name" value="PPDK_AMP/ATP-bd"/>
</dbReference>
<dbReference type="InterPro" id="IPR018274">
    <property type="entry name" value="PEP_util_AS"/>
</dbReference>
<dbReference type="SUPFAM" id="SSF56059">
    <property type="entry name" value="Glutathione synthetase ATP-binding domain-like"/>
    <property type="match status" value="1"/>
</dbReference>
<dbReference type="EMBL" id="LCDA01000005">
    <property type="protein sequence ID" value="KKS42814.1"/>
    <property type="molecule type" value="Genomic_DNA"/>
</dbReference>
<feature type="domain" description="PEP-utilising enzyme C-terminal" evidence="18">
    <location>
        <begin position="458"/>
        <end position="750"/>
    </location>
</feature>
<gene>
    <name evidence="19" type="ORF">UV06_C0005G0008</name>
</gene>
<evidence type="ECO:0000256" key="7">
    <source>
        <dbReference type="ARBA" id="ARBA00022679"/>
    </source>
</evidence>
<evidence type="ECO:0000256" key="10">
    <source>
        <dbReference type="ARBA" id="ARBA00022777"/>
    </source>
</evidence>
<evidence type="ECO:0000256" key="5">
    <source>
        <dbReference type="ARBA" id="ARBA00011996"/>
    </source>
</evidence>
<dbReference type="InterPro" id="IPR013815">
    <property type="entry name" value="ATP_grasp_subdomain_1"/>
</dbReference>
<organism evidence="19 20">
    <name type="scientific">Candidatus Collierbacteria bacterium GW2011_GWA2_42_17</name>
    <dbReference type="NCBI Taxonomy" id="1618378"/>
    <lineage>
        <taxon>Bacteria</taxon>
        <taxon>Candidatus Collieribacteriota</taxon>
    </lineage>
</organism>
<reference evidence="19 20" key="1">
    <citation type="journal article" date="2015" name="Nature">
        <title>rRNA introns, odd ribosomes, and small enigmatic genomes across a large radiation of phyla.</title>
        <authorList>
            <person name="Brown C.T."/>
            <person name="Hug L.A."/>
            <person name="Thomas B.C."/>
            <person name="Sharon I."/>
            <person name="Castelle C.J."/>
            <person name="Singh A."/>
            <person name="Wilkins M.J."/>
            <person name="Williams K.H."/>
            <person name="Banfield J.F."/>
        </authorList>
    </citation>
    <scope>NUCLEOTIDE SEQUENCE [LARGE SCALE GENOMIC DNA]</scope>
</reference>
<comment type="similarity">
    <text evidence="4 15">Belongs to the PEP-utilizing enzyme family.</text>
</comment>
<sequence>MPNLPALVLPFSKIHKDDIPLVGGKGANLGEMYNFGIPVPNGFVITAQAYEKVIDHNALQPVIREIIKQTEVTNQKELEKAAIKIQRLIQTADIPADLVKEIFESYSGLKSGDKNPLVAVRSSATAEDLPDASFAGQQESFLDIKGESNLIQAVRSAWGSLWGARAIFYRATKGYDHFKVLLAIPVQLMVQSDVSGVLFSVNPVTGNKNQVVVEAVWGLGDFMVQGVVNPDHYIINKSDLSIHSRQNVPQTIMEIHDYPSGVKKVKVPEKMVNAPKLTDEEVIELAKLSMKIHQHYFFPQDSEFAVENGKVYLVQTRPITTLDMSKGAKQISESQLVNLKQLIQGEPASFGIGFGKVVKIKSAKEIDKVKNGDVLVTEMTAPDFVPAMKRASAIVTDKGGQTSHAAIVSRELGVPAIVGTKIATKILKEDQLVTANGATGIVYNGVPEKGKAVAVKEFKEEEFPQTATKVYVNLGEPELASIVAQGNADGVGLLRAEFMMAEIGTHPKKMIRDGKSQVFIEKLAESIIKFTHSFGERPVIYRATDFKSNEYKNLIGGQNYEPTEPNPMLGYRGCYRYILDEPVFNLELEAIKLVRNKYGYKNLHLMIPFVRTVDELIKVKRIIAASGLSRSNSFKLWMMVEIPSNVILLEDFIAVGIDGVSIGSNDLTMLILGTDRDNETVAPEFDERNPAVLWALEHVIKTAAKHHITCSLCGQAASQYPDLVDKLVSWGITSVSVSPDAVDNTRRVISLIEKRLLK</sequence>
<dbReference type="NCBIfam" id="NF005057">
    <property type="entry name" value="PRK06464.1"/>
    <property type="match status" value="1"/>
</dbReference>
<dbReference type="InterPro" id="IPR008279">
    <property type="entry name" value="PEP-util_enz_mobile_dom"/>
</dbReference>
<evidence type="ECO:0000313" key="19">
    <source>
        <dbReference type="EMBL" id="KKS42814.1"/>
    </source>
</evidence>
<evidence type="ECO:0000256" key="3">
    <source>
        <dbReference type="ARBA" id="ARBA00004742"/>
    </source>
</evidence>
<dbReference type="Gene3D" id="3.30.1490.20">
    <property type="entry name" value="ATP-grasp fold, A domain"/>
    <property type="match status" value="1"/>
</dbReference>
<evidence type="ECO:0000256" key="14">
    <source>
        <dbReference type="ARBA" id="ARBA00047700"/>
    </source>
</evidence>
<dbReference type="FunFam" id="3.30.1490.20:FF:000010">
    <property type="entry name" value="Phosphoenolpyruvate synthase"/>
    <property type="match status" value="1"/>
</dbReference>
<dbReference type="PANTHER" id="PTHR43030:SF1">
    <property type="entry name" value="PHOSPHOENOLPYRUVATE SYNTHASE"/>
    <property type="match status" value="1"/>
</dbReference>
<evidence type="ECO:0000256" key="9">
    <source>
        <dbReference type="ARBA" id="ARBA00022741"/>
    </source>
</evidence>
<comment type="cofactor">
    <cofactor evidence="1 15">
        <name>Mg(2+)</name>
        <dbReference type="ChEBI" id="CHEBI:18420"/>
    </cofactor>
</comment>
<keyword evidence="12 15" id="KW-0460">Magnesium</keyword>
<evidence type="ECO:0000313" key="20">
    <source>
        <dbReference type="Proteomes" id="UP000033854"/>
    </source>
</evidence>
<evidence type="ECO:0000256" key="4">
    <source>
        <dbReference type="ARBA" id="ARBA00007837"/>
    </source>
</evidence>
<evidence type="ECO:0000259" key="17">
    <source>
        <dbReference type="Pfam" id="PF01326"/>
    </source>
</evidence>
<dbReference type="Pfam" id="PF01326">
    <property type="entry name" value="PPDK_N"/>
    <property type="match status" value="1"/>
</dbReference>
<dbReference type="Pfam" id="PF02896">
    <property type="entry name" value="PEP-utilizers_C"/>
    <property type="match status" value="1"/>
</dbReference>
<dbReference type="UniPathway" id="UPA00138"/>
<dbReference type="GO" id="GO:0046872">
    <property type="term" value="F:metal ion binding"/>
    <property type="evidence" value="ECO:0007669"/>
    <property type="project" value="UniProtKB-KW"/>
</dbReference>
<dbReference type="Gene3D" id="3.20.20.60">
    <property type="entry name" value="Phosphoenolpyruvate-binding domains"/>
    <property type="match status" value="1"/>
</dbReference>
<feature type="domain" description="Pyruvate phosphate dikinase AMP/ATP-binding" evidence="17">
    <location>
        <begin position="20"/>
        <end position="332"/>
    </location>
</feature>
<dbReference type="GO" id="GO:0005524">
    <property type="term" value="F:ATP binding"/>
    <property type="evidence" value="ECO:0007669"/>
    <property type="project" value="UniProtKB-KW"/>
</dbReference>
<evidence type="ECO:0000256" key="8">
    <source>
        <dbReference type="ARBA" id="ARBA00022723"/>
    </source>
</evidence>